<dbReference type="FunFam" id="2.120.10.80:FF:000015">
    <property type="entry name" value="host cell factor 1 isoform X1"/>
    <property type="match status" value="1"/>
</dbReference>
<evidence type="ECO:0000259" key="22">
    <source>
        <dbReference type="PROSITE" id="PS50853"/>
    </source>
</evidence>
<dbReference type="SUPFAM" id="SSF49265">
    <property type="entry name" value="Fibronectin type III"/>
    <property type="match status" value="1"/>
</dbReference>
<keyword evidence="18" id="KW-0131">Cell cycle</keyword>
<accession>A0A7R9JXV3</accession>
<keyword evidence="16" id="KW-0539">Nucleus</keyword>
<proteinExistence type="inferred from homology"/>
<evidence type="ECO:0000256" key="21">
    <source>
        <dbReference type="SAM" id="Phobius"/>
    </source>
</evidence>
<dbReference type="GO" id="GO:0035097">
    <property type="term" value="C:histone methyltransferase complex"/>
    <property type="evidence" value="ECO:0007669"/>
    <property type="project" value="TreeGrafter"/>
</dbReference>
<comment type="subcellular location">
    <subcellularLocation>
        <location evidence="2">Membrane</location>
        <topology evidence="2">Multi-pass membrane protein</topology>
    </subcellularLocation>
    <subcellularLocation>
        <location evidence="1">Nucleus</location>
    </subcellularLocation>
</comment>
<feature type="domain" description="Fibronectin type-III" evidence="22">
    <location>
        <begin position="1722"/>
        <end position="1815"/>
    </location>
</feature>
<keyword evidence="17 19" id="KW-0407">Ion channel</keyword>
<keyword evidence="9" id="KW-0677">Repeat</keyword>
<evidence type="ECO:0000256" key="18">
    <source>
        <dbReference type="ARBA" id="ARBA00023306"/>
    </source>
</evidence>
<evidence type="ECO:0000256" key="16">
    <source>
        <dbReference type="ARBA" id="ARBA00023242"/>
    </source>
</evidence>
<evidence type="ECO:0000256" key="2">
    <source>
        <dbReference type="ARBA" id="ARBA00004141"/>
    </source>
</evidence>
<feature type="compositionally biased region" description="Low complexity" evidence="20">
    <location>
        <begin position="1416"/>
        <end position="1439"/>
    </location>
</feature>
<dbReference type="InterPro" id="IPR059124">
    <property type="entry name" value="Kelch_HCF"/>
</dbReference>
<dbReference type="GO" id="GO:0016020">
    <property type="term" value="C:membrane"/>
    <property type="evidence" value="ECO:0007669"/>
    <property type="project" value="UniProtKB-SubCell"/>
</dbReference>
<dbReference type="InterPro" id="IPR043536">
    <property type="entry name" value="HCF1/2"/>
</dbReference>
<dbReference type="CDD" id="cd00063">
    <property type="entry name" value="FN3"/>
    <property type="match status" value="2"/>
</dbReference>
<evidence type="ECO:0000256" key="17">
    <source>
        <dbReference type="ARBA" id="ARBA00023303"/>
    </source>
</evidence>
<keyword evidence="12" id="KW-0915">Sodium</keyword>
<dbReference type="FunFam" id="2.120.10.80:FF:000008">
    <property type="entry name" value="host cell factor 1 isoform X1"/>
    <property type="match status" value="1"/>
</dbReference>
<evidence type="ECO:0000256" key="20">
    <source>
        <dbReference type="SAM" id="MobiDB-lite"/>
    </source>
</evidence>
<evidence type="ECO:0000313" key="23">
    <source>
        <dbReference type="EMBL" id="CAD7593190.1"/>
    </source>
</evidence>
<dbReference type="SUPFAM" id="SSF117281">
    <property type="entry name" value="Kelch motif"/>
    <property type="match status" value="1"/>
</dbReference>
<dbReference type="Gene3D" id="2.60.470.10">
    <property type="entry name" value="Acid-sensing ion channels like domains"/>
    <property type="match status" value="1"/>
</dbReference>
<gene>
    <name evidence="23" type="ORF">TGEB3V08_LOCUS5233</name>
</gene>
<dbReference type="Gene3D" id="2.60.40.10">
    <property type="entry name" value="Immunoglobulins"/>
    <property type="match status" value="2"/>
</dbReference>
<evidence type="ECO:0000256" key="1">
    <source>
        <dbReference type="ARBA" id="ARBA00004123"/>
    </source>
</evidence>
<evidence type="ECO:0000256" key="19">
    <source>
        <dbReference type="RuleBase" id="RU000679"/>
    </source>
</evidence>
<keyword evidence="6 19" id="KW-0894">Sodium channel</keyword>
<feature type="transmembrane region" description="Helical" evidence="21">
    <location>
        <begin position="88"/>
        <end position="109"/>
    </location>
</feature>
<dbReference type="InterPro" id="IPR001873">
    <property type="entry name" value="ENaC"/>
</dbReference>
<dbReference type="PANTHER" id="PTHR46003:SF1">
    <property type="entry name" value="HOST CELL FACTOR"/>
    <property type="match status" value="1"/>
</dbReference>
<feature type="compositionally biased region" description="Low complexity" evidence="20">
    <location>
        <begin position="1470"/>
        <end position="1505"/>
    </location>
</feature>
<evidence type="ECO:0000256" key="4">
    <source>
        <dbReference type="ARBA" id="ARBA00022441"/>
    </source>
</evidence>
<evidence type="ECO:0000256" key="12">
    <source>
        <dbReference type="ARBA" id="ARBA00023053"/>
    </source>
</evidence>
<evidence type="ECO:0000256" key="14">
    <source>
        <dbReference type="ARBA" id="ARBA00023136"/>
    </source>
</evidence>
<dbReference type="Pfam" id="PF13854">
    <property type="entry name" value="Kelch_HCF"/>
    <property type="match status" value="1"/>
</dbReference>
<evidence type="ECO:0000256" key="10">
    <source>
        <dbReference type="ARBA" id="ARBA00022813"/>
    </source>
</evidence>
<keyword evidence="13 19" id="KW-0406">Ion transport</keyword>
<dbReference type="EMBL" id="OE840911">
    <property type="protein sequence ID" value="CAD7593190.1"/>
    <property type="molecule type" value="Genomic_DNA"/>
</dbReference>
<dbReference type="GO" id="GO:0005272">
    <property type="term" value="F:sodium channel activity"/>
    <property type="evidence" value="ECO:0007669"/>
    <property type="project" value="UniProtKB-KW"/>
</dbReference>
<dbReference type="GO" id="GO:0006338">
    <property type="term" value="P:chromatin remodeling"/>
    <property type="evidence" value="ECO:0007669"/>
    <property type="project" value="TreeGrafter"/>
</dbReference>
<evidence type="ECO:0000256" key="11">
    <source>
        <dbReference type="ARBA" id="ARBA00022989"/>
    </source>
</evidence>
<keyword evidence="4" id="KW-0880">Kelch repeat</keyword>
<feature type="region of interest" description="Disordered" evidence="20">
    <location>
        <begin position="1600"/>
        <end position="1634"/>
    </location>
</feature>
<dbReference type="InterPro" id="IPR036116">
    <property type="entry name" value="FN3_sf"/>
</dbReference>
<sequence length="1874" mass="202166">MSHARRTKAKPLDRYHVSLTRRWLTGSFTVLKNFCHLTSQHGYKYIVEPGRTIFERYSVIVSWPLGVIDEKTYLILLTIFGAYRCSRLLWGFMVLSALVIAVTIILNSWNMFNNRHTMTSIETANYPLWNVPFPAITVCALNKVQRSKTRRIVDNMLLPNNLSREFVFEEMGLLVQLIEPVDTNTSRLSVLQSILDLNKIKAKDIMTEVAAACEDVIIQCRWKKRNVKCSSIFKLFKTYEGFCCSFNYVGVNDDIIKSDFEQPLRMSTSGSASGLSVLVRSQPEENFASILASTGIKVLLHDPWSYPTVSTLKKIVTLGSEIFFSVVPWLTDSTYEVQKLDPMKRGLRGCLFPWEKQLEKMKQYTYNNCVMECRVNFIIKLCGCSPYYYPNNGSVRDCDLMDVPCLAINKERLQMLQEGDIEANLTVLLQQPWSYPCDCLPDCTNVYYPLETNEVSLSVEAANRYSLFTSSAGSQDVSVENHSVFHVYFANFMVTRYKRDIYYSWRTLLASGGNTQHLYEKMLRWKRIINPTGPQPRPRHGHRAVSIKDLMVVFGGGNEGIVDELHVYNTATNQWFVPATKGDIPPGCAAYGFVVDGTRILVFGGMVEYGKYSNELYELQASRWEWKRLKPKSPKNGNPPCPRLGHSFTLIGGSVYLFGGLANESDDPKNNIPRYLNDLYTLELRGNNSTAWELPATFGVAPPPRESHTGVAYTDKGLGKSRLVIYGGMSGCRLGDLWYLECDTMTWSKPVVQGIPPLPRSLHSSTVIGHRMYVFGGWVPLVMDDMKVATHEKEWKCTNTLACLNLETTTWEPLNVDLMEDNTPRARAGHCSVGIYTRLYVWSGRDGYRKAWNNQVCCKDLWYLEVDKPPVPGRVQLVRASTHSLEVSWGSAPTAEIYLLQIQRYDTPPATPLPSAPPAPAAVKPAAVPVPVPTRFSPAAPQPEVASPPLPPLTSPTAVMPAAPLTPVGLPVSPRLPSATMVQVPSIGGRGTGSYVRLQTPTPGIRILNRMPLSAAAGGTAPLAPRSTLTGVNPVLPSPTSVTSVSVPGLMASRVSSEQMSGIQTLAAAAATQQMTVASTQPAALKLKSYTKPVSTSITTVSSQGTPTQAVRLSTPGGTVLKTGPGQTGNKILLQKPGAGTVGQQIVTLVKTSQGMTVAAMPKMSLIAGKPGTPGQLTTIQGTPTKTIPQGATIVKLLNTGAGGAAKVLTTMKNMPSNMMTVSKAPGIGGKQTIVITKPGTMGQQGTVALRTVTSAQATMASGSSPTVALSAGNQITGAGGVKMIFVSSNAMSGTPGQAGKPITITVPGQQGGPPRTVTLSKHSSLLNTSTGHIVGSTQGLLAGQQQALTLGGKPVTMQLATDGGQKTVTLVSSPAGGSKMPDSPLVQRVALLQRHPAPTETVAVSSSTVPVVSANVAEPNSNNPGNPGSADNSGNPGNHDYPGNTFNLDNPGTHVYLGNTGNMDNQEDSTSSLTSSNLRNLTNPETEGNPDSESMSSDPSSNSNLTKSDTCSGELNLPTDKPALEGLDGPHMDPGGAGGGDGPAGFHAPTEPKQGLGPAGDYYKEEEEESKVKAEDFTDALATLASAALSCDQVPPLEAKPDVDFVQDVKPPKVETKPEPKDEPGLESPSKQQLRKEELWFDVGWIKGTQCNVSSFYVPLEGGGTPLALPVNAGDLPDYTQMRKVQLEPGVAYKFRVSGINSCGRGPFSEVSAFKTCLPGFPGAPSAIKISKKGETAHLSWEPPSSTSGEILEYSVYLAVKSANTSPTQSDPKAPLTNTNQLAFVRVYFGPTNQCVVSSTSLAAAHIDRTTKPAIIFRIAARNEKGYGPATQVRWLQEVQVSQVRVPVGGVKRAVDTKQQLTPATKRSKTEES</sequence>
<dbReference type="GO" id="GO:0003713">
    <property type="term" value="F:transcription coactivator activity"/>
    <property type="evidence" value="ECO:0007669"/>
    <property type="project" value="TreeGrafter"/>
</dbReference>
<evidence type="ECO:0000256" key="9">
    <source>
        <dbReference type="ARBA" id="ARBA00022737"/>
    </source>
</evidence>
<keyword evidence="7" id="KW-0597">Phosphoprotein</keyword>
<keyword evidence="11 21" id="KW-1133">Transmembrane helix</keyword>
<dbReference type="InterPro" id="IPR015915">
    <property type="entry name" value="Kelch-typ_b-propeller"/>
</dbReference>
<evidence type="ECO:0000256" key="6">
    <source>
        <dbReference type="ARBA" id="ARBA00022461"/>
    </source>
</evidence>
<dbReference type="PROSITE" id="PS50853">
    <property type="entry name" value="FN3"/>
    <property type="match status" value="2"/>
</dbReference>
<dbReference type="Gene3D" id="2.120.10.80">
    <property type="entry name" value="Kelch-type beta propeller"/>
    <property type="match status" value="2"/>
</dbReference>
<evidence type="ECO:0000256" key="8">
    <source>
        <dbReference type="ARBA" id="ARBA00022692"/>
    </source>
</evidence>
<evidence type="ECO:0000256" key="7">
    <source>
        <dbReference type="ARBA" id="ARBA00022553"/>
    </source>
</evidence>
<dbReference type="SMART" id="SM00060">
    <property type="entry name" value="FN3"/>
    <property type="match status" value="2"/>
</dbReference>
<reference evidence="23" key="1">
    <citation type="submission" date="2020-11" db="EMBL/GenBank/DDBJ databases">
        <authorList>
            <person name="Tran Van P."/>
        </authorList>
    </citation>
    <scope>NUCLEOTIDE SEQUENCE</scope>
</reference>
<feature type="compositionally biased region" description="Basic and acidic residues" evidence="20">
    <location>
        <begin position="1611"/>
        <end position="1625"/>
    </location>
</feature>
<keyword evidence="14 21" id="KW-0472">Membrane</keyword>
<name>A0A7R9JXV3_TIMGE</name>
<dbReference type="Pfam" id="PF00858">
    <property type="entry name" value="ASC"/>
    <property type="match status" value="1"/>
</dbReference>
<organism evidence="23">
    <name type="scientific">Timema genevievae</name>
    <name type="common">Walking stick</name>
    <dbReference type="NCBI Taxonomy" id="629358"/>
    <lineage>
        <taxon>Eukaryota</taxon>
        <taxon>Metazoa</taxon>
        <taxon>Ecdysozoa</taxon>
        <taxon>Arthropoda</taxon>
        <taxon>Hexapoda</taxon>
        <taxon>Insecta</taxon>
        <taxon>Pterygota</taxon>
        <taxon>Neoptera</taxon>
        <taxon>Polyneoptera</taxon>
        <taxon>Phasmatodea</taxon>
        <taxon>Timematodea</taxon>
        <taxon>Timematoidea</taxon>
        <taxon>Timematidae</taxon>
        <taxon>Timema</taxon>
    </lineage>
</organism>
<keyword evidence="10" id="KW-0068">Autocatalytic cleavage</keyword>
<dbReference type="InterPro" id="IPR013783">
    <property type="entry name" value="Ig-like_fold"/>
</dbReference>
<dbReference type="Gene3D" id="6.10.250.2590">
    <property type="match status" value="1"/>
</dbReference>
<evidence type="ECO:0000256" key="3">
    <source>
        <dbReference type="ARBA" id="ARBA00007193"/>
    </source>
</evidence>
<dbReference type="PRINTS" id="PR01078">
    <property type="entry name" value="AMINACHANNEL"/>
</dbReference>
<dbReference type="InterPro" id="IPR003961">
    <property type="entry name" value="FN3_dom"/>
</dbReference>
<feature type="domain" description="Fibronectin type-III" evidence="22">
    <location>
        <begin position="1629"/>
        <end position="1720"/>
    </location>
</feature>
<feature type="region of interest" description="Disordered" evidence="20">
    <location>
        <begin position="1416"/>
        <end position="1572"/>
    </location>
</feature>
<evidence type="ECO:0000256" key="5">
    <source>
        <dbReference type="ARBA" id="ARBA00022448"/>
    </source>
</evidence>
<keyword evidence="15 19" id="KW-0739">Sodium transport</keyword>
<comment type="similarity">
    <text evidence="3 19">Belongs to the amiloride-sensitive sodium channel (TC 1.A.6) family.</text>
</comment>
<keyword evidence="5 19" id="KW-0813">Transport</keyword>
<dbReference type="PANTHER" id="PTHR46003">
    <property type="entry name" value="HOST CELL FACTOR"/>
    <property type="match status" value="1"/>
</dbReference>
<protein>
    <recommendedName>
        <fullName evidence="22">Fibronectin type-III domain-containing protein</fullName>
    </recommendedName>
</protein>
<keyword evidence="8 19" id="KW-0812">Transmembrane</keyword>
<evidence type="ECO:0000256" key="13">
    <source>
        <dbReference type="ARBA" id="ARBA00023065"/>
    </source>
</evidence>
<evidence type="ECO:0000256" key="15">
    <source>
        <dbReference type="ARBA" id="ARBA00023201"/>
    </source>
</evidence>